<evidence type="ECO:0000256" key="6">
    <source>
        <dbReference type="ARBA" id="ARBA00022842"/>
    </source>
</evidence>
<comment type="catalytic activity">
    <reaction evidence="8 9">
        <text>(R)-4'-phosphopantetheine + ATP + H(+) = 3'-dephospho-CoA + diphosphate</text>
        <dbReference type="Rhea" id="RHEA:19801"/>
        <dbReference type="ChEBI" id="CHEBI:15378"/>
        <dbReference type="ChEBI" id="CHEBI:30616"/>
        <dbReference type="ChEBI" id="CHEBI:33019"/>
        <dbReference type="ChEBI" id="CHEBI:57328"/>
        <dbReference type="ChEBI" id="CHEBI:61723"/>
        <dbReference type="EC" id="2.7.7.3"/>
    </reaction>
</comment>
<dbReference type="InterPro" id="IPR004821">
    <property type="entry name" value="Cyt_trans-like"/>
</dbReference>
<dbReference type="RefSeq" id="WP_108977623.1">
    <property type="nucleotide sequence ID" value="NZ_BFBB01000008.1"/>
</dbReference>
<evidence type="ECO:0000256" key="3">
    <source>
        <dbReference type="ARBA" id="ARBA00022695"/>
    </source>
</evidence>
<evidence type="ECO:0000256" key="2">
    <source>
        <dbReference type="ARBA" id="ARBA00022679"/>
    </source>
</evidence>
<gene>
    <name evidence="9 11" type="primary">coaD</name>
    <name evidence="11" type="ORF">LPTSP4_27930</name>
</gene>
<accession>A0A2P2E320</accession>
<dbReference type="Proteomes" id="UP000245133">
    <property type="component" value="Unassembled WGS sequence"/>
</dbReference>
<organism evidence="11 12">
    <name type="scientific">Leptospira ryugenii</name>
    <dbReference type="NCBI Taxonomy" id="1917863"/>
    <lineage>
        <taxon>Bacteria</taxon>
        <taxon>Pseudomonadati</taxon>
        <taxon>Spirochaetota</taxon>
        <taxon>Spirochaetia</taxon>
        <taxon>Leptospirales</taxon>
        <taxon>Leptospiraceae</taxon>
        <taxon>Leptospira</taxon>
    </lineage>
</organism>
<keyword evidence="5 9" id="KW-0067">ATP-binding</keyword>
<keyword evidence="4 9" id="KW-0547">Nucleotide-binding</keyword>
<dbReference type="CDD" id="cd02163">
    <property type="entry name" value="PPAT"/>
    <property type="match status" value="1"/>
</dbReference>
<proteinExistence type="inferred from homology"/>
<evidence type="ECO:0000256" key="5">
    <source>
        <dbReference type="ARBA" id="ARBA00022840"/>
    </source>
</evidence>
<feature type="binding site" evidence="9">
    <location>
        <position position="74"/>
    </location>
    <ligand>
        <name>substrate</name>
    </ligand>
</feature>
<feature type="binding site" evidence="9">
    <location>
        <begin position="89"/>
        <end position="91"/>
    </location>
    <ligand>
        <name>ATP</name>
        <dbReference type="ChEBI" id="CHEBI:30616"/>
    </ligand>
</feature>
<evidence type="ECO:0000256" key="9">
    <source>
        <dbReference type="HAMAP-Rule" id="MF_00151"/>
    </source>
</evidence>
<evidence type="ECO:0000259" key="10">
    <source>
        <dbReference type="Pfam" id="PF01467"/>
    </source>
</evidence>
<dbReference type="EC" id="2.7.7.3" evidence="9"/>
<feature type="domain" description="Cytidyltransferase-like" evidence="10">
    <location>
        <begin position="6"/>
        <end position="134"/>
    </location>
</feature>
<dbReference type="Gene3D" id="3.40.50.620">
    <property type="entry name" value="HUPs"/>
    <property type="match status" value="1"/>
</dbReference>
<dbReference type="PANTHER" id="PTHR21342:SF1">
    <property type="entry name" value="PHOSPHOPANTETHEINE ADENYLYLTRANSFERASE"/>
    <property type="match status" value="1"/>
</dbReference>
<dbReference type="GO" id="GO:0004595">
    <property type="term" value="F:pantetheine-phosphate adenylyltransferase activity"/>
    <property type="evidence" value="ECO:0007669"/>
    <property type="project" value="UniProtKB-UniRule"/>
</dbReference>
<evidence type="ECO:0000313" key="12">
    <source>
        <dbReference type="Proteomes" id="UP000245133"/>
    </source>
</evidence>
<comment type="caution">
    <text evidence="11">The sequence shown here is derived from an EMBL/GenBank/DDBJ whole genome shotgun (WGS) entry which is preliminary data.</text>
</comment>
<comment type="subcellular location">
    <subcellularLocation>
        <location evidence="9">Cytoplasm</location>
    </subcellularLocation>
</comment>
<feature type="binding site" evidence="9">
    <location>
        <position position="99"/>
    </location>
    <ligand>
        <name>ATP</name>
        <dbReference type="ChEBI" id="CHEBI:30616"/>
    </ligand>
</feature>
<feature type="binding site" evidence="9">
    <location>
        <position position="88"/>
    </location>
    <ligand>
        <name>substrate</name>
    </ligand>
</feature>
<comment type="subunit">
    <text evidence="9">Homohexamer.</text>
</comment>
<evidence type="ECO:0000256" key="1">
    <source>
        <dbReference type="ARBA" id="ARBA00022490"/>
    </source>
</evidence>
<feature type="binding site" evidence="9">
    <location>
        <begin position="124"/>
        <end position="130"/>
    </location>
    <ligand>
        <name>ATP</name>
        <dbReference type="ChEBI" id="CHEBI:30616"/>
    </ligand>
</feature>
<dbReference type="EMBL" id="BFBB01000008">
    <property type="protein sequence ID" value="GBF51261.1"/>
    <property type="molecule type" value="Genomic_DNA"/>
</dbReference>
<evidence type="ECO:0000313" key="11">
    <source>
        <dbReference type="EMBL" id="GBF51261.1"/>
    </source>
</evidence>
<dbReference type="OrthoDB" id="9806661at2"/>
<keyword evidence="2 9" id="KW-0808">Transferase</keyword>
<keyword evidence="12" id="KW-1185">Reference proteome</keyword>
<dbReference type="NCBIfam" id="TIGR00125">
    <property type="entry name" value="cyt_tran_rel"/>
    <property type="match status" value="1"/>
</dbReference>
<keyword evidence="1 9" id="KW-0963">Cytoplasm</keyword>
<evidence type="ECO:0000256" key="4">
    <source>
        <dbReference type="ARBA" id="ARBA00022741"/>
    </source>
</evidence>
<sequence>MKSIAVYPGSFDPLTNGHLDIIRRAYPLFEKIIIAVAINSRKSSLFTPEERLALIKEVFKGWDKIEFDTFQGLTVDYCKSRGARVILRGLRAVTDFDYEYAISLMNKKLAPEIETFFLMADNEYSFVSSTIVKEVARHGKAVSNQVPDIVNEALLKKFENS</sequence>
<dbReference type="PRINTS" id="PR01020">
    <property type="entry name" value="LPSBIOSNTHSS"/>
</dbReference>
<dbReference type="InterPro" id="IPR001980">
    <property type="entry name" value="PPAT"/>
</dbReference>
<keyword evidence="3 9" id="KW-0548">Nucleotidyltransferase</keyword>
<feature type="binding site" evidence="9">
    <location>
        <position position="18"/>
    </location>
    <ligand>
        <name>ATP</name>
        <dbReference type="ChEBI" id="CHEBI:30616"/>
    </ligand>
</feature>
<comment type="similarity">
    <text evidence="9">Belongs to the bacterial CoaD family.</text>
</comment>
<protein>
    <recommendedName>
        <fullName evidence="9">Phosphopantetheine adenylyltransferase</fullName>
        <ecNumber evidence="9">2.7.7.3</ecNumber>
    </recommendedName>
    <alternativeName>
        <fullName evidence="9">Dephospho-CoA pyrophosphorylase</fullName>
    </alternativeName>
    <alternativeName>
        <fullName evidence="9">Pantetheine-phosphate adenylyltransferase</fullName>
        <shortName evidence="9">PPAT</shortName>
    </alternativeName>
</protein>
<comment type="function">
    <text evidence="9">Reversibly transfers an adenylyl group from ATP to 4'-phosphopantetheine, yielding dephospho-CoA (dPCoA) and pyrophosphate.</text>
</comment>
<keyword evidence="6 9" id="KW-0460">Magnesium</keyword>
<keyword evidence="7 9" id="KW-0173">Coenzyme A biosynthesis</keyword>
<dbReference type="UniPathway" id="UPA00241">
    <property type="reaction ID" value="UER00355"/>
</dbReference>
<feature type="site" description="Transition state stabilizer" evidence="9">
    <location>
        <position position="18"/>
    </location>
</feature>
<dbReference type="Pfam" id="PF01467">
    <property type="entry name" value="CTP_transf_like"/>
    <property type="match status" value="1"/>
</dbReference>
<dbReference type="InterPro" id="IPR014729">
    <property type="entry name" value="Rossmann-like_a/b/a_fold"/>
</dbReference>
<dbReference type="AlphaFoldDB" id="A0A2P2E320"/>
<dbReference type="GO" id="GO:0005524">
    <property type="term" value="F:ATP binding"/>
    <property type="evidence" value="ECO:0007669"/>
    <property type="project" value="UniProtKB-KW"/>
</dbReference>
<reference evidence="11 12" key="1">
    <citation type="submission" date="2018-02" db="EMBL/GenBank/DDBJ databases">
        <title>Novel Leptospira species isolated from soil and water in Japan.</title>
        <authorList>
            <person name="Nakao R."/>
            <person name="Masuzawa T."/>
        </authorList>
    </citation>
    <scope>NUCLEOTIDE SEQUENCE [LARGE SCALE GENOMIC DNA]</scope>
    <source>
        <strain evidence="11 12">YH101</strain>
    </source>
</reference>
<dbReference type="SUPFAM" id="SSF52374">
    <property type="entry name" value="Nucleotidylyl transferase"/>
    <property type="match status" value="1"/>
</dbReference>
<dbReference type="PANTHER" id="PTHR21342">
    <property type="entry name" value="PHOSPHOPANTETHEINE ADENYLYLTRANSFERASE"/>
    <property type="match status" value="1"/>
</dbReference>
<comment type="pathway">
    <text evidence="9">Cofactor biosynthesis; coenzyme A biosynthesis; CoA from (R)-pantothenate: step 4/5.</text>
</comment>
<dbReference type="GO" id="GO:0015937">
    <property type="term" value="P:coenzyme A biosynthetic process"/>
    <property type="evidence" value="ECO:0007669"/>
    <property type="project" value="UniProtKB-UniRule"/>
</dbReference>
<feature type="binding site" evidence="9">
    <location>
        <position position="42"/>
    </location>
    <ligand>
        <name>substrate</name>
    </ligand>
</feature>
<feature type="binding site" evidence="9">
    <location>
        <position position="10"/>
    </location>
    <ligand>
        <name>substrate</name>
    </ligand>
</feature>
<comment type="cofactor">
    <cofactor evidence="9">
        <name>Mg(2+)</name>
        <dbReference type="ChEBI" id="CHEBI:18420"/>
    </cofactor>
</comment>
<evidence type="ECO:0000256" key="7">
    <source>
        <dbReference type="ARBA" id="ARBA00022993"/>
    </source>
</evidence>
<dbReference type="HAMAP" id="MF_00151">
    <property type="entry name" value="PPAT_bact"/>
    <property type="match status" value="1"/>
</dbReference>
<dbReference type="GO" id="GO:0005737">
    <property type="term" value="C:cytoplasm"/>
    <property type="evidence" value="ECO:0007669"/>
    <property type="project" value="UniProtKB-SubCell"/>
</dbReference>
<evidence type="ECO:0000256" key="8">
    <source>
        <dbReference type="ARBA" id="ARBA00029346"/>
    </source>
</evidence>
<feature type="binding site" evidence="9">
    <location>
        <begin position="10"/>
        <end position="11"/>
    </location>
    <ligand>
        <name>ATP</name>
        <dbReference type="ChEBI" id="CHEBI:30616"/>
    </ligand>
</feature>
<dbReference type="NCBIfam" id="TIGR01510">
    <property type="entry name" value="coaD_prev_kdtB"/>
    <property type="match status" value="1"/>
</dbReference>
<name>A0A2P2E320_9LEPT</name>